<dbReference type="EMBL" id="RBID01000017">
    <property type="protein sequence ID" value="RKQ55463.1"/>
    <property type="molecule type" value="Genomic_DNA"/>
</dbReference>
<protein>
    <submittedName>
        <fullName evidence="3">Nicotinamidase-related amidase</fullName>
    </submittedName>
</protein>
<evidence type="ECO:0000256" key="1">
    <source>
        <dbReference type="ARBA" id="ARBA00022801"/>
    </source>
</evidence>
<gene>
    <name evidence="3" type="ORF">C8E02_2841</name>
</gene>
<dbReference type="AlphaFoldDB" id="A0A495B4L0"/>
<dbReference type="InterPro" id="IPR050272">
    <property type="entry name" value="Isochorismatase-like_hydrls"/>
</dbReference>
<accession>A0A495B4L0</accession>
<comment type="caution">
    <text evidence="3">The sequence shown here is derived from an EMBL/GenBank/DDBJ whole genome shotgun (WGS) entry which is preliminary data.</text>
</comment>
<evidence type="ECO:0000313" key="4">
    <source>
        <dbReference type="Proteomes" id="UP000279384"/>
    </source>
</evidence>
<name>A0A495B4L0_VOGIN</name>
<sequence>MTKQIPALLIIDMQQAMAMPQAGERNNPQAEANIARLLAAWRAAGQKVIHVRHMSRKPGSLFWPGQSGAAFQPAFQPLDSEMVFEKNVPDAFTHSALEHWLHVRGIRRLLLVGVSTNNSVESTARSAGNLGFDTLVVSDACFAFARADYHGTPRNADEVHAMALANLDGEYARVLSTGQALALLAAD</sequence>
<dbReference type="Proteomes" id="UP000279384">
    <property type="component" value="Unassembled WGS sequence"/>
</dbReference>
<dbReference type="Gene3D" id="3.40.50.850">
    <property type="entry name" value="Isochorismatase-like"/>
    <property type="match status" value="1"/>
</dbReference>
<evidence type="ECO:0000259" key="2">
    <source>
        <dbReference type="Pfam" id="PF00857"/>
    </source>
</evidence>
<dbReference type="GO" id="GO:0016787">
    <property type="term" value="F:hydrolase activity"/>
    <property type="evidence" value="ECO:0007669"/>
    <property type="project" value="UniProtKB-KW"/>
</dbReference>
<evidence type="ECO:0000313" key="3">
    <source>
        <dbReference type="EMBL" id="RKQ55463.1"/>
    </source>
</evidence>
<dbReference type="PANTHER" id="PTHR43540:SF1">
    <property type="entry name" value="ISOCHORISMATASE HYDROLASE"/>
    <property type="match status" value="1"/>
</dbReference>
<dbReference type="RefSeq" id="WP_120811629.1">
    <property type="nucleotide sequence ID" value="NZ_RBID01000017.1"/>
</dbReference>
<dbReference type="InterPro" id="IPR000868">
    <property type="entry name" value="Isochorismatase-like_dom"/>
</dbReference>
<organism evidence="3 4">
    <name type="scientific">Vogesella indigofera</name>
    <name type="common">Pseudomonas indigofera</name>
    <dbReference type="NCBI Taxonomy" id="45465"/>
    <lineage>
        <taxon>Bacteria</taxon>
        <taxon>Pseudomonadati</taxon>
        <taxon>Pseudomonadota</taxon>
        <taxon>Betaproteobacteria</taxon>
        <taxon>Neisseriales</taxon>
        <taxon>Chromobacteriaceae</taxon>
        <taxon>Vogesella</taxon>
    </lineage>
</organism>
<feature type="domain" description="Isochorismatase-like" evidence="2">
    <location>
        <begin position="7"/>
        <end position="177"/>
    </location>
</feature>
<keyword evidence="1" id="KW-0378">Hydrolase</keyword>
<proteinExistence type="predicted"/>
<dbReference type="PANTHER" id="PTHR43540">
    <property type="entry name" value="PEROXYUREIDOACRYLATE/UREIDOACRYLATE AMIDOHYDROLASE-RELATED"/>
    <property type="match status" value="1"/>
</dbReference>
<dbReference type="InterPro" id="IPR036380">
    <property type="entry name" value="Isochorismatase-like_sf"/>
</dbReference>
<reference evidence="3 4" key="1">
    <citation type="submission" date="2018-10" db="EMBL/GenBank/DDBJ databases">
        <title>Genomic Encyclopedia of Type Strains, Phase IV (KMG-IV): sequencing the most valuable type-strain genomes for metagenomic binning, comparative biology and taxonomic classification.</title>
        <authorList>
            <person name="Goeker M."/>
        </authorList>
    </citation>
    <scope>NUCLEOTIDE SEQUENCE [LARGE SCALE GENOMIC DNA]</scope>
    <source>
        <strain evidence="3 4">DSM 3303</strain>
    </source>
</reference>
<dbReference type="CDD" id="cd01014">
    <property type="entry name" value="nicotinamidase_related"/>
    <property type="match status" value="1"/>
</dbReference>
<dbReference type="SUPFAM" id="SSF52499">
    <property type="entry name" value="Isochorismatase-like hydrolases"/>
    <property type="match status" value="1"/>
</dbReference>
<dbReference type="Pfam" id="PF00857">
    <property type="entry name" value="Isochorismatase"/>
    <property type="match status" value="1"/>
</dbReference>